<feature type="compositionally biased region" description="Basic and acidic residues" evidence="2">
    <location>
        <begin position="632"/>
        <end position="641"/>
    </location>
</feature>
<feature type="compositionally biased region" description="Low complexity" evidence="2">
    <location>
        <begin position="211"/>
        <end position="226"/>
    </location>
</feature>
<dbReference type="SUPFAM" id="SSF54160">
    <property type="entry name" value="Chromo domain-like"/>
    <property type="match status" value="1"/>
</dbReference>
<feature type="compositionally biased region" description="Basic and acidic residues" evidence="2">
    <location>
        <begin position="776"/>
        <end position="804"/>
    </location>
</feature>
<feature type="region of interest" description="Disordered" evidence="2">
    <location>
        <begin position="410"/>
        <end position="432"/>
    </location>
</feature>
<dbReference type="EMBL" id="UYWY01024199">
    <property type="protein sequence ID" value="VDM48475.1"/>
    <property type="molecule type" value="Genomic_DNA"/>
</dbReference>
<feature type="compositionally biased region" description="Polar residues" evidence="2">
    <location>
        <begin position="591"/>
        <end position="605"/>
    </location>
</feature>
<reference evidence="5" key="1">
    <citation type="submission" date="2016-06" db="UniProtKB">
        <authorList>
            <consortium name="WormBaseParasite"/>
        </authorList>
    </citation>
    <scope>IDENTIFICATION</scope>
</reference>
<reference evidence="3 4" key="2">
    <citation type="submission" date="2018-11" db="EMBL/GenBank/DDBJ databases">
        <authorList>
            <consortium name="Pathogen Informatics"/>
        </authorList>
    </citation>
    <scope>NUCLEOTIDE SEQUENCE [LARGE SCALE GENOMIC DNA]</scope>
</reference>
<evidence type="ECO:0000256" key="2">
    <source>
        <dbReference type="SAM" id="MobiDB-lite"/>
    </source>
</evidence>
<feature type="region of interest" description="Disordered" evidence="2">
    <location>
        <begin position="303"/>
        <end position="325"/>
    </location>
</feature>
<proteinExistence type="predicted"/>
<feature type="compositionally biased region" description="Polar residues" evidence="2">
    <location>
        <begin position="805"/>
        <end position="815"/>
    </location>
</feature>
<organism evidence="4 5">
    <name type="scientific">Toxocara canis</name>
    <name type="common">Canine roundworm</name>
    <dbReference type="NCBI Taxonomy" id="6265"/>
    <lineage>
        <taxon>Eukaryota</taxon>
        <taxon>Metazoa</taxon>
        <taxon>Ecdysozoa</taxon>
        <taxon>Nematoda</taxon>
        <taxon>Chromadorea</taxon>
        <taxon>Rhabditida</taxon>
        <taxon>Spirurina</taxon>
        <taxon>Ascaridomorpha</taxon>
        <taxon>Ascaridoidea</taxon>
        <taxon>Toxocaridae</taxon>
        <taxon>Toxocara</taxon>
    </lineage>
</organism>
<evidence type="ECO:0000313" key="3">
    <source>
        <dbReference type="EMBL" id="VDM48475.1"/>
    </source>
</evidence>
<keyword evidence="4" id="KW-1185">Reference proteome</keyword>
<dbReference type="AlphaFoldDB" id="A0A183V8T4"/>
<feature type="region of interest" description="Disordered" evidence="2">
    <location>
        <begin position="584"/>
        <end position="715"/>
    </location>
</feature>
<name>A0A183V8T4_TOXCA</name>
<evidence type="ECO:0000313" key="4">
    <source>
        <dbReference type="Proteomes" id="UP000050794"/>
    </source>
</evidence>
<feature type="region of interest" description="Disordered" evidence="2">
    <location>
        <begin position="211"/>
        <end position="241"/>
    </location>
</feature>
<dbReference type="InterPro" id="IPR016197">
    <property type="entry name" value="Chromo-like_dom_sf"/>
</dbReference>
<feature type="compositionally biased region" description="Polar residues" evidence="2">
    <location>
        <begin position="410"/>
        <end position="425"/>
    </location>
</feature>
<feature type="compositionally biased region" description="Low complexity" evidence="2">
    <location>
        <begin position="308"/>
        <end position="325"/>
    </location>
</feature>
<sequence>MGICDRSKTAVDSKNGGCSCTVEIPNVFTRFYMGQKVKAHHHGQWYDARVITVKQPSVADLIATLAEFEKKHAEEIENGAELEMRQEGGELRQSASSWLNDQLEAHLKEMRCFVHYLGWNARYDVWAEPAKIKTLEKDQHTSEKAFLSFVPDKVGAATLDAAFAWRSSAVDSTITADALTCGDVLGFGSFRPRRISISHYEHHLTATSVVEGSSSSHTTTSSSGGVLAMPRASTESRGSATFEKRSSKKLARFSFLLKIYILNQRVPSLCGSSVQSPSSLSTMSAPSALTCSGVNLLSGSKNEDTPLAVPTSTRTATSVVPPPTTLTLRTDTIPISHTMPIVMLTTQGASGEHASMVHALVTDLSAQQLPPIIEVQPSVPVSVLSFKSVASTQSSNNPSAVIFTPSKTIPQATRSETAPSESLSAKQEELAENATTKAKKLVEADRNEVPKVTKRRRAVSEAGVHEEQSVTCDYSFINKNLSLPAVVSVPSMETSSDALPSDGVVEHVYKQVAVSSFESASFSVVTRRPLPSTPSTTGSNTEEVLPIAPEIMARPVEIKLEEEALTSAPTKFVETSMSALAIEREEETPTEKQFSVQHTSHSPTSEALKDKMTPSYTESVTNESEITGSETPARDVEEEGSHMVSLSGRSSTSSHRHHQKSITRGAKRKRHRNSSFMGGERRPGRPSRRTLEDEAHDSDEESGSDADGCPSPKDSMHALKMRMQQKMETENICMADVEKEFELTPIDDSLTGEALIAQLQDRLQELRDMYHNVRSEQAQLDRRWRKTNEKRKQREKELKLKEDTISQSISEETVH</sequence>
<feature type="compositionally biased region" description="Polar residues" evidence="2">
    <location>
        <begin position="614"/>
        <end position="630"/>
    </location>
</feature>
<feature type="compositionally biased region" description="Basic and acidic residues" evidence="2">
    <location>
        <begin position="679"/>
        <end position="693"/>
    </location>
</feature>
<protein>
    <submittedName>
        <fullName evidence="5">Chromo domain-containing protein</fullName>
    </submittedName>
</protein>
<evidence type="ECO:0000256" key="1">
    <source>
        <dbReference type="SAM" id="Coils"/>
    </source>
</evidence>
<gene>
    <name evidence="3" type="ORF">TCNE_LOCUS17154</name>
</gene>
<feature type="coiled-coil region" evidence="1">
    <location>
        <begin position="58"/>
        <end position="85"/>
    </location>
</feature>
<accession>A0A183V8T4</accession>
<feature type="compositionally biased region" description="Basic residues" evidence="2">
    <location>
        <begin position="654"/>
        <end position="673"/>
    </location>
</feature>
<feature type="compositionally biased region" description="Acidic residues" evidence="2">
    <location>
        <begin position="694"/>
        <end position="704"/>
    </location>
</feature>
<dbReference type="Gene3D" id="2.30.30.140">
    <property type="match status" value="1"/>
</dbReference>
<dbReference type="Proteomes" id="UP000050794">
    <property type="component" value="Unassembled WGS sequence"/>
</dbReference>
<evidence type="ECO:0000313" key="5">
    <source>
        <dbReference type="WBParaSite" id="TCNE_0001715501-mRNA-1"/>
    </source>
</evidence>
<dbReference type="WBParaSite" id="TCNE_0001715501-mRNA-1">
    <property type="protein sequence ID" value="TCNE_0001715501-mRNA-1"/>
    <property type="gene ID" value="TCNE_0001715501"/>
</dbReference>
<feature type="region of interest" description="Disordered" evidence="2">
    <location>
        <begin position="776"/>
        <end position="815"/>
    </location>
</feature>
<keyword evidence="1" id="KW-0175">Coiled coil</keyword>